<protein>
    <submittedName>
        <fullName evidence="1">Uncharacterized protein</fullName>
    </submittedName>
</protein>
<sequence length="116" mass="13828">MKENKWSDTEKRNARRIFNKTLQMEYNLIIEKTRDLAVKATSQQDLWEIHSYLTNSLKEINRKYDYRYSRIIQLFGELLAEGKISERELDVFSTDKAEQIRNIANFMKSAKMEGEA</sequence>
<reference evidence="1" key="2">
    <citation type="journal article" date="2014" name="ISME J.">
        <title>Microbial stratification in low pH oxic and suboxic macroscopic growths along an acid mine drainage.</title>
        <authorList>
            <person name="Mendez-Garcia C."/>
            <person name="Mesa V."/>
            <person name="Sprenger R.R."/>
            <person name="Richter M."/>
            <person name="Diez M.S."/>
            <person name="Solano J."/>
            <person name="Bargiela R."/>
            <person name="Golyshina O.V."/>
            <person name="Manteca A."/>
            <person name="Ramos J.L."/>
            <person name="Gallego J.R."/>
            <person name="Llorente I."/>
            <person name="Martins Dos Santos V.A."/>
            <person name="Jensen O.N."/>
            <person name="Pelaez A.I."/>
            <person name="Sanchez J."/>
            <person name="Ferrer M."/>
        </authorList>
    </citation>
    <scope>NUCLEOTIDE SEQUENCE</scope>
</reference>
<dbReference type="InterPro" id="IPR041601">
    <property type="entry name" value="FRP"/>
</dbReference>
<dbReference type="InterPro" id="IPR053747">
    <property type="entry name" value="Fluoresc_Recovery_Reg"/>
</dbReference>
<evidence type="ECO:0000313" key="1">
    <source>
        <dbReference type="EMBL" id="EQD43534.1"/>
    </source>
</evidence>
<proteinExistence type="predicted"/>
<dbReference type="GO" id="GO:0042651">
    <property type="term" value="C:thylakoid membrane"/>
    <property type="evidence" value="ECO:0007669"/>
    <property type="project" value="InterPro"/>
</dbReference>
<dbReference type="Pfam" id="PF18032">
    <property type="entry name" value="FRP"/>
    <property type="match status" value="1"/>
</dbReference>
<name>T1AS34_9ZZZZ</name>
<dbReference type="AlphaFoldDB" id="T1AS34"/>
<gene>
    <name evidence="1" type="ORF">B2A_09849</name>
</gene>
<comment type="caution">
    <text evidence="1">The sequence shown here is derived from an EMBL/GenBank/DDBJ whole genome shotgun (WGS) entry which is preliminary data.</text>
</comment>
<dbReference type="EMBL" id="AUZZ01007114">
    <property type="protein sequence ID" value="EQD43534.1"/>
    <property type="molecule type" value="Genomic_DNA"/>
</dbReference>
<reference evidence="1" key="1">
    <citation type="submission" date="2013-08" db="EMBL/GenBank/DDBJ databases">
        <authorList>
            <person name="Mendez C."/>
            <person name="Richter M."/>
            <person name="Ferrer M."/>
            <person name="Sanchez J."/>
        </authorList>
    </citation>
    <scope>NUCLEOTIDE SEQUENCE</scope>
</reference>
<organism evidence="1">
    <name type="scientific">mine drainage metagenome</name>
    <dbReference type="NCBI Taxonomy" id="410659"/>
    <lineage>
        <taxon>unclassified sequences</taxon>
        <taxon>metagenomes</taxon>
        <taxon>ecological metagenomes</taxon>
    </lineage>
</organism>
<dbReference type="Gene3D" id="6.10.140.1840">
    <property type="match status" value="1"/>
</dbReference>
<accession>T1AS34</accession>